<name>A0A396JDZ7_MEDTR</name>
<comment type="caution">
    <text evidence="1">The sequence shown here is derived from an EMBL/GenBank/DDBJ whole genome shotgun (WGS) entry which is preliminary data.</text>
</comment>
<protein>
    <submittedName>
        <fullName evidence="1">Uncharacterized protein</fullName>
    </submittedName>
</protein>
<reference evidence="2" key="1">
    <citation type="journal article" date="2018" name="Nat. Plants">
        <title>Whole-genome landscape of Medicago truncatula symbiotic genes.</title>
        <authorList>
            <person name="Pecrix Y."/>
            <person name="Staton S.E."/>
            <person name="Sallet E."/>
            <person name="Lelandais-Briere C."/>
            <person name="Moreau S."/>
            <person name="Carrere S."/>
            <person name="Blein T."/>
            <person name="Jardinaud M.F."/>
            <person name="Latrasse D."/>
            <person name="Zouine M."/>
            <person name="Zahm M."/>
            <person name="Kreplak J."/>
            <person name="Mayjonade B."/>
            <person name="Satge C."/>
            <person name="Perez M."/>
            <person name="Cauet S."/>
            <person name="Marande W."/>
            <person name="Chantry-Darmon C."/>
            <person name="Lopez-Roques C."/>
            <person name="Bouchez O."/>
            <person name="Berard A."/>
            <person name="Debelle F."/>
            <person name="Munos S."/>
            <person name="Bendahmane A."/>
            <person name="Berges H."/>
            <person name="Niebel A."/>
            <person name="Buitink J."/>
            <person name="Frugier F."/>
            <person name="Benhamed M."/>
            <person name="Crespi M."/>
            <person name="Gouzy J."/>
            <person name="Gamas P."/>
        </authorList>
    </citation>
    <scope>NUCLEOTIDE SEQUENCE [LARGE SCALE GENOMIC DNA]</scope>
    <source>
        <strain evidence="2">cv. Jemalong A17</strain>
    </source>
</reference>
<dbReference type="PANTHER" id="PTHR35101:SF14">
    <property type="entry name" value="SULFOTRANSFERASE"/>
    <property type="match status" value="1"/>
</dbReference>
<gene>
    <name evidence="1" type="ORF">MtrunA17_Chr2g0312821</name>
</gene>
<dbReference type="EMBL" id="PSQE01000002">
    <property type="protein sequence ID" value="RHN74665.1"/>
    <property type="molecule type" value="Genomic_DNA"/>
</dbReference>
<dbReference type="AlphaFoldDB" id="A0A396JDZ7"/>
<sequence>MSPFSSHVHHLFMPTTLEFLKMANKLKQIAKLITTEAAPPRFVSVTRIPMKKMLDTIVEEENNDFGCDKCFSSSTQICGSNSFRSTLSDRSLIC</sequence>
<evidence type="ECO:0000313" key="2">
    <source>
        <dbReference type="Proteomes" id="UP000265566"/>
    </source>
</evidence>
<dbReference type="PANTHER" id="PTHR35101">
    <property type="entry name" value="OS02G0162600 PROTEIN"/>
    <property type="match status" value="1"/>
</dbReference>
<organism evidence="1 2">
    <name type="scientific">Medicago truncatula</name>
    <name type="common">Barrel medic</name>
    <name type="synonym">Medicago tribuloides</name>
    <dbReference type="NCBI Taxonomy" id="3880"/>
    <lineage>
        <taxon>Eukaryota</taxon>
        <taxon>Viridiplantae</taxon>
        <taxon>Streptophyta</taxon>
        <taxon>Embryophyta</taxon>
        <taxon>Tracheophyta</taxon>
        <taxon>Spermatophyta</taxon>
        <taxon>Magnoliopsida</taxon>
        <taxon>eudicotyledons</taxon>
        <taxon>Gunneridae</taxon>
        <taxon>Pentapetalae</taxon>
        <taxon>rosids</taxon>
        <taxon>fabids</taxon>
        <taxon>Fabales</taxon>
        <taxon>Fabaceae</taxon>
        <taxon>Papilionoideae</taxon>
        <taxon>50 kb inversion clade</taxon>
        <taxon>NPAAA clade</taxon>
        <taxon>Hologalegina</taxon>
        <taxon>IRL clade</taxon>
        <taxon>Trifolieae</taxon>
        <taxon>Medicago</taxon>
    </lineage>
</organism>
<evidence type="ECO:0000313" key="1">
    <source>
        <dbReference type="EMBL" id="RHN74665.1"/>
    </source>
</evidence>
<proteinExistence type="predicted"/>
<accession>A0A396JDZ7</accession>
<dbReference type="Proteomes" id="UP000265566">
    <property type="component" value="Chromosome 2"/>
</dbReference>
<dbReference type="Gramene" id="rna10772">
    <property type="protein sequence ID" value="RHN74665.1"/>
    <property type="gene ID" value="gene10772"/>
</dbReference>